<evidence type="ECO:0000256" key="4">
    <source>
        <dbReference type="ARBA" id="ARBA00022692"/>
    </source>
</evidence>
<dbReference type="GO" id="GO:0007186">
    <property type="term" value="P:G protein-coupled receptor signaling pathway"/>
    <property type="evidence" value="ECO:0007669"/>
    <property type="project" value="InterPro"/>
</dbReference>
<accession>A0A8C6W1A9</accession>
<keyword evidence="7" id="KW-0807">Transducer</keyword>
<dbReference type="GO" id="GO:0004984">
    <property type="term" value="F:olfactory receptor activity"/>
    <property type="evidence" value="ECO:0007669"/>
    <property type="project" value="InterPro"/>
</dbReference>
<evidence type="ECO:0000313" key="10">
    <source>
        <dbReference type="Proteomes" id="UP000694381"/>
    </source>
</evidence>
<dbReference type="GeneTree" id="ENSGT00940000159272"/>
<keyword evidence="6 8" id="KW-0472">Membrane</keyword>
<evidence type="ECO:0000256" key="6">
    <source>
        <dbReference type="ARBA" id="ARBA00023136"/>
    </source>
</evidence>
<evidence type="ECO:0008006" key="11">
    <source>
        <dbReference type="Google" id="ProtNLM"/>
    </source>
</evidence>
<evidence type="ECO:0000313" key="9">
    <source>
        <dbReference type="Ensembl" id="ENSNGAP00000000630.1"/>
    </source>
</evidence>
<feature type="transmembrane region" description="Helical" evidence="8">
    <location>
        <begin position="155"/>
        <end position="179"/>
    </location>
</feature>
<feature type="transmembrane region" description="Helical" evidence="8">
    <location>
        <begin position="45"/>
        <end position="66"/>
    </location>
</feature>
<organism evidence="9 10">
    <name type="scientific">Nannospalax galili</name>
    <name type="common">Northern Israeli blind subterranean mole rat</name>
    <name type="synonym">Spalax galili</name>
    <dbReference type="NCBI Taxonomy" id="1026970"/>
    <lineage>
        <taxon>Eukaryota</taxon>
        <taxon>Metazoa</taxon>
        <taxon>Chordata</taxon>
        <taxon>Craniata</taxon>
        <taxon>Vertebrata</taxon>
        <taxon>Euteleostomi</taxon>
        <taxon>Mammalia</taxon>
        <taxon>Eutheria</taxon>
        <taxon>Euarchontoglires</taxon>
        <taxon>Glires</taxon>
        <taxon>Rodentia</taxon>
        <taxon>Myomorpha</taxon>
        <taxon>Muroidea</taxon>
        <taxon>Spalacidae</taxon>
        <taxon>Spalacinae</taxon>
        <taxon>Nannospalax</taxon>
    </lineage>
</organism>
<dbReference type="PANTHER" id="PTHR26453">
    <property type="entry name" value="OLFACTORY RECEPTOR"/>
    <property type="match status" value="1"/>
</dbReference>
<evidence type="ECO:0000256" key="7">
    <source>
        <dbReference type="ARBA" id="ARBA00023224"/>
    </source>
</evidence>
<dbReference type="Gene3D" id="1.20.1070.10">
    <property type="entry name" value="Rhodopsin 7-helix transmembrane proteins"/>
    <property type="match status" value="1"/>
</dbReference>
<protein>
    <recommendedName>
        <fullName evidence="11">G-protein coupled receptors family 1 profile domain-containing protein</fullName>
    </recommendedName>
</protein>
<reference evidence="9" key="1">
    <citation type="submission" date="2025-08" db="UniProtKB">
        <authorList>
            <consortium name="Ensembl"/>
        </authorList>
    </citation>
    <scope>IDENTIFICATION</scope>
</reference>
<keyword evidence="10" id="KW-1185">Reference proteome</keyword>
<feature type="transmembrane region" description="Helical" evidence="8">
    <location>
        <begin position="12"/>
        <end position="33"/>
    </location>
</feature>
<keyword evidence="4 8" id="KW-0812">Transmembrane</keyword>
<name>A0A8C6W1A9_NANGA</name>
<reference evidence="9" key="2">
    <citation type="submission" date="2025-09" db="UniProtKB">
        <authorList>
            <consortium name="Ensembl"/>
        </authorList>
    </citation>
    <scope>IDENTIFICATION</scope>
</reference>
<evidence type="ECO:0000256" key="1">
    <source>
        <dbReference type="ARBA" id="ARBA00004651"/>
    </source>
</evidence>
<keyword evidence="2" id="KW-1003">Cell membrane</keyword>
<comment type="subcellular location">
    <subcellularLocation>
        <location evidence="1">Cell membrane</location>
        <topology evidence="1">Multi-pass membrane protein</topology>
    </subcellularLocation>
</comment>
<dbReference type="Pfam" id="PF13853">
    <property type="entry name" value="7tm_4"/>
    <property type="match status" value="1"/>
</dbReference>
<keyword evidence="5 8" id="KW-1133">Transmembrane helix</keyword>
<dbReference type="GO" id="GO:0005886">
    <property type="term" value="C:plasma membrane"/>
    <property type="evidence" value="ECO:0007669"/>
    <property type="project" value="UniProtKB-SubCell"/>
</dbReference>
<evidence type="ECO:0000256" key="3">
    <source>
        <dbReference type="ARBA" id="ARBA00022606"/>
    </source>
</evidence>
<dbReference type="AlphaFoldDB" id="A0A8C6W1A9"/>
<dbReference type="Ensembl" id="ENSNGAT00000000642.1">
    <property type="protein sequence ID" value="ENSNGAP00000000630.1"/>
    <property type="gene ID" value="ENSNGAG00000000474.1"/>
</dbReference>
<dbReference type="Proteomes" id="UP000694381">
    <property type="component" value="Unassembled WGS sequence"/>
</dbReference>
<proteinExistence type="predicted"/>
<dbReference type="InterPro" id="IPR000725">
    <property type="entry name" value="Olfact_rcpt"/>
</dbReference>
<dbReference type="SUPFAM" id="SSF81321">
    <property type="entry name" value="Family A G protein-coupled receptor-like"/>
    <property type="match status" value="1"/>
</dbReference>
<evidence type="ECO:0000256" key="5">
    <source>
        <dbReference type="ARBA" id="ARBA00022989"/>
    </source>
</evidence>
<evidence type="ECO:0000256" key="2">
    <source>
        <dbReference type="ARBA" id="ARBA00022475"/>
    </source>
</evidence>
<evidence type="ECO:0000256" key="8">
    <source>
        <dbReference type="SAM" id="Phobius"/>
    </source>
</evidence>
<sequence length="229" mass="25351">FLQLSGTYIDFLVIFLTLYLLTLTGNVIIVTIISIDCHVHTPRYFFLGMLSSSETVYTVVIVPRILSSLRGSNQPISLAGCAIQMSVYTVIMNKGLCAQLVWGSCSIGLLVATNQIASAFRMTFCDREETHYFCDICLVMKLSCADTTVHDIVNFIISLLVIVVPMSLVCGCDPLWLCLHCLPQAQIREHQGSGPADLHDLYCIHPSLTLCLYLRNKGVKDAIYHAIGK</sequence>
<keyword evidence="3" id="KW-0716">Sensory transduction</keyword>